<evidence type="ECO:0000313" key="3">
    <source>
        <dbReference type="EMBL" id="GGC97125.1"/>
    </source>
</evidence>
<comment type="caution">
    <text evidence="3">The sequence shown here is derived from an EMBL/GenBank/DDBJ whole genome shotgun (WGS) entry which is preliminary data.</text>
</comment>
<reference evidence="3" key="1">
    <citation type="journal article" date="2014" name="Int. J. Syst. Evol. Microbiol.">
        <title>Complete genome sequence of Corynebacterium casei LMG S-19264T (=DSM 44701T), isolated from a smear-ripened cheese.</title>
        <authorList>
            <consortium name="US DOE Joint Genome Institute (JGI-PGF)"/>
            <person name="Walter F."/>
            <person name="Albersmeier A."/>
            <person name="Kalinowski J."/>
            <person name="Ruckert C."/>
        </authorList>
    </citation>
    <scope>NUCLEOTIDE SEQUENCE</scope>
    <source>
        <strain evidence="3">CGMCC 1.10998</strain>
    </source>
</reference>
<proteinExistence type="predicted"/>
<organism evidence="3 4">
    <name type="scientific">Undibacterium terreum</name>
    <dbReference type="NCBI Taxonomy" id="1224302"/>
    <lineage>
        <taxon>Bacteria</taxon>
        <taxon>Pseudomonadati</taxon>
        <taxon>Pseudomonadota</taxon>
        <taxon>Betaproteobacteria</taxon>
        <taxon>Burkholderiales</taxon>
        <taxon>Oxalobacteraceae</taxon>
        <taxon>Undibacterium</taxon>
    </lineage>
</organism>
<dbReference type="Pfam" id="PF01370">
    <property type="entry name" value="Epimerase"/>
    <property type="match status" value="1"/>
</dbReference>
<accession>A0A916V0T9</accession>
<keyword evidence="1" id="KW-0520">NAD</keyword>
<dbReference type="RefSeq" id="WP_188568955.1">
    <property type="nucleotide sequence ID" value="NZ_BMED01000007.1"/>
</dbReference>
<evidence type="ECO:0000259" key="2">
    <source>
        <dbReference type="Pfam" id="PF01370"/>
    </source>
</evidence>
<dbReference type="SUPFAM" id="SSF51735">
    <property type="entry name" value="NAD(P)-binding Rossmann-fold domains"/>
    <property type="match status" value="1"/>
</dbReference>
<gene>
    <name evidence="3" type="primary">wcvA</name>
    <name evidence="3" type="ORF">GCM10011396_50740</name>
</gene>
<evidence type="ECO:0000313" key="4">
    <source>
        <dbReference type="Proteomes" id="UP000637423"/>
    </source>
</evidence>
<dbReference type="EMBL" id="BMED01000007">
    <property type="protein sequence ID" value="GGC97125.1"/>
    <property type="molecule type" value="Genomic_DNA"/>
</dbReference>
<dbReference type="PANTHER" id="PTHR43574">
    <property type="entry name" value="EPIMERASE-RELATED"/>
    <property type="match status" value="1"/>
</dbReference>
<dbReference type="Proteomes" id="UP000637423">
    <property type="component" value="Unassembled WGS sequence"/>
</dbReference>
<dbReference type="PRINTS" id="PR01713">
    <property type="entry name" value="NUCEPIMERASE"/>
</dbReference>
<keyword evidence="4" id="KW-1185">Reference proteome</keyword>
<sequence length="329" mass="36199">MTSGNKKILVTGAAGFVGSFVAARLAGMGHQVVGCDNFNDYYTPKLKTDRVNAILTPAGVECLTVELADTAQVNALFDKVQPDLVVHLAAQAGVRYSLTNPGVYIQANLVAFGNMLEASQRHKIEHLLYASSSSVYGANAKIPFSEDDQTDEPVSLYAATKKANELMAYSYSHLYKLPATGLRFFTVYGPWGRPDMAYFSFTQKMLKGETIPVFAEGQLRRDFTYIDDIVEGVVRLLFKPTPATESSPPHTVFNIGNHQPVKVVDFINTLERVLGVKANINQLPMQPGDVPTTYADTAKLRAWVDFAPTTPLETGLIRFKDWYNAWSAS</sequence>
<name>A0A916V0T9_9BURK</name>
<dbReference type="Gene3D" id="3.40.50.720">
    <property type="entry name" value="NAD(P)-binding Rossmann-like Domain"/>
    <property type="match status" value="1"/>
</dbReference>
<dbReference type="AlphaFoldDB" id="A0A916V0T9"/>
<reference evidence="3" key="2">
    <citation type="submission" date="2020-09" db="EMBL/GenBank/DDBJ databases">
        <authorList>
            <person name="Sun Q."/>
            <person name="Zhou Y."/>
        </authorList>
    </citation>
    <scope>NUCLEOTIDE SEQUENCE</scope>
    <source>
        <strain evidence="3">CGMCC 1.10998</strain>
    </source>
</reference>
<feature type="domain" description="NAD-dependent epimerase/dehydratase" evidence="2">
    <location>
        <begin position="8"/>
        <end position="256"/>
    </location>
</feature>
<dbReference type="InterPro" id="IPR036291">
    <property type="entry name" value="NAD(P)-bd_dom_sf"/>
</dbReference>
<protein>
    <submittedName>
        <fullName evidence="3">NAD-dependent epimerase</fullName>
    </submittedName>
</protein>
<dbReference type="InterPro" id="IPR001509">
    <property type="entry name" value="Epimerase_deHydtase"/>
</dbReference>
<evidence type="ECO:0000256" key="1">
    <source>
        <dbReference type="ARBA" id="ARBA00023027"/>
    </source>
</evidence>